<evidence type="ECO:0000256" key="1">
    <source>
        <dbReference type="SAM" id="MobiDB-lite"/>
    </source>
</evidence>
<organism evidence="2 3">
    <name type="scientific">Apophysomyces ossiformis</name>
    <dbReference type="NCBI Taxonomy" id="679940"/>
    <lineage>
        <taxon>Eukaryota</taxon>
        <taxon>Fungi</taxon>
        <taxon>Fungi incertae sedis</taxon>
        <taxon>Mucoromycota</taxon>
        <taxon>Mucoromycotina</taxon>
        <taxon>Mucoromycetes</taxon>
        <taxon>Mucorales</taxon>
        <taxon>Mucorineae</taxon>
        <taxon>Mucoraceae</taxon>
        <taxon>Apophysomyces</taxon>
    </lineage>
</organism>
<reference evidence="2" key="1">
    <citation type="submission" date="2020-01" db="EMBL/GenBank/DDBJ databases">
        <title>Genome Sequencing of Three Apophysomyces-Like Fungal Strains Confirms a Novel Fungal Genus in the Mucoromycota with divergent Burkholderia-like Endosymbiotic Bacteria.</title>
        <authorList>
            <person name="Stajich J.E."/>
            <person name="Macias A.M."/>
            <person name="Carter-House D."/>
            <person name="Lovett B."/>
            <person name="Kasson L.R."/>
            <person name="Berry K."/>
            <person name="Grigoriev I."/>
            <person name="Chang Y."/>
            <person name="Spatafora J."/>
            <person name="Kasson M.T."/>
        </authorList>
    </citation>
    <scope>NUCLEOTIDE SEQUENCE</scope>
    <source>
        <strain evidence="2">NRRL A-21654</strain>
    </source>
</reference>
<feature type="compositionally biased region" description="Polar residues" evidence="1">
    <location>
        <begin position="15"/>
        <end position="26"/>
    </location>
</feature>
<dbReference type="EMBL" id="JABAYA010000193">
    <property type="protein sequence ID" value="KAF7722484.1"/>
    <property type="molecule type" value="Genomic_DNA"/>
</dbReference>
<sequence length="653" mass="71139">MTTENKSEDDDATIARSSSNGSDNSTPIVDLKALFPSLFDKPLNLKVTPWSSAIARGIRPASCFLQPILSIPKKPFSGMAVVEVGVTPFQTTEKGTAPIPACSLLEIRQEDNNHSFNAITTATTSPQLSSSPPSTATPGALSGPHEIQPDEEGNASGGLVHHSDNESKALSSSPLSRTTNAFASNQVESNEQKTTPLVTEQANNEVQQGLSLPVVSESFDQSAITIEEETELLIGENGLNKEEEQQQQQQATVHIDQDTSVQPAQVPELLPNSHPHESTVHKASQEQQEEAQQHQQQQQQPQSSVQLSFQRFLGQTENIDDLITKEDMPATLSKHKKTGEEAIQHGVVSIQTTTLTPLIGQALRTDHDDEISSVRNGTVMEEGQPIRENEAKKPLPKDESAVLLTAPSPPAINVSTPQTPRKRPSKLPVPRKSTSTPTHGFLTKVDEKKGSEATTDVTPLQTEPTAVGPTSPSVSRTRHDIKGSKVPIRKESRGSSQSPVRKVARASSLTRTANAAAAAAAASTKTTTTSTTSSMAVNGRSKMREGDIPMNHRSKDDEDEERMPRPISLKEKRERQAKREEQVKLWRVREEREAREARSAARRLQMGQRRSVTAMKDVQQGEKQVVSAATKKGVKFNLKRNRVIEITAKPVDT</sequence>
<dbReference type="OrthoDB" id="10672176at2759"/>
<dbReference type="AlphaFoldDB" id="A0A8H7BMV1"/>
<accession>A0A8H7BMV1</accession>
<evidence type="ECO:0000313" key="3">
    <source>
        <dbReference type="Proteomes" id="UP000605846"/>
    </source>
</evidence>
<feature type="compositionally biased region" description="Basic and acidic residues" evidence="1">
    <location>
        <begin position="562"/>
        <end position="599"/>
    </location>
</feature>
<feature type="compositionally biased region" description="Basic and acidic residues" evidence="1">
    <location>
        <begin position="384"/>
        <end position="400"/>
    </location>
</feature>
<feature type="region of interest" description="Disordered" evidence="1">
    <location>
        <begin position="1"/>
        <end position="26"/>
    </location>
</feature>
<feature type="region of interest" description="Disordered" evidence="1">
    <location>
        <begin position="266"/>
        <end position="306"/>
    </location>
</feature>
<feature type="compositionally biased region" description="Low complexity" evidence="1">
    <location>
        <begin position="505"/>
        <end position="536"/>
    </location>
</feature>
<feature type="compositionally biased region" description="Low complexity" evidence="1">
    <location>
        <begin position="293"/>
        <end position="306"/>
    </location>
</feature>
<protein>
    <submittedName>
        <fullName evidence="2">Uncharacterized protein</fullName>
    </submittedName>
</protein>
<feature type="compositionally biased region" description="Polar residues" evidence="1">
    <location>
        <begin position="452"/>
        <end position="475"/>
    </location>
</feature>
<feature type="compositionally biased region" description="Basic and acidic residues" evidence="1">
    <location>
        <begin position="477"/>
        <end position="493"/>
    </location>
</feature>
<name>A0A8H7BMV1_9FUNG</name>
<dbReference type="Proteomes" id="UP000605846">
    <property type="component" value="Unassembled WGS sequence"/>
</dbReference>
<comment type="caution">
    <text evidence="2">The sequence shown here is derived from an EMBL/GenBank/DDBJ whole genome shotgun (WGS) entry which is preliminary data.</text>
</comment>
<evidence type="ECO:0000313" key="2">
    <source>
        <dbReference type="EMBL" id="KAF7722484.1"/>
    </source>
</evidence>
<gene>
    <name evidence="2" type="ORF">EC973_003104</name>
</gene>
<feature type="compositionally biased region" description="Basic and acidic residues" evidence="1">
    <location>
        <begin position="274"/>
        <end position="284"/>
    </location>
</feature>
<feature type="compositionally biased region" description="Low complexity" evidence="1">
    <location>
        <begin position="122"/>
        <end position="142"/>
    </location>
</feature>
<feature type="region of interest" description="Disordered" evidence="1">
    <location>
        <begin position="122"/>
        <end position="177"/>
    </location>
</feature>
<feature type="compositionally biased region" description="Polar residues" evidence="1">
    <location>
        <begin position="168"/>
        <end position="177"/>
    </location>
</feature>
<feature type="region of interest" description="Disordered" evidence="1">
    <location>
        <begin position="375"/>
        <end position="622"/>
    </location>
</feature>
<proteinExistence type="predicted"/>
<keyword evidence="3" id="KW-1185">Reference proteome</keyword>